<sequence>LWCDFDKSITSKNQTFNSSASVTDICFYPEYFVFTGVLAMVTCAVFLRLNSVLKLAVLLIMIAIYSLLTETIYTSLFLRYDNSHHNGNTDFLGTKEASLLLMAMFLLAVFYHGQQ</sequence>
<comment type="caution">
    <text evidence="4">The sequence shown here is derived from an EMBL/GenBank/DDBJ whole genome shotgun (WGS) entry which is preliminary data.</text>
</comment>
<feature type="transmembrane region" description="Helical" evidence="3">
    <location>
        <begin position="31"/>
        <end position="49"/>
    </location>
</feature>
<keyword evidence="2" id="KW-0456">Lyase</keyword>
<evidence type="ECO:0000256" key="3">
    <source>
        <dbReference type="SAM" id="Phobius"/>
    </source>
</evidence>
<feature type="transmembrane region" description="Helical" evidence="3">
    <location>
        <begin position="56"/>
        <end position="77"/>
    </location>
</feature>
<keyword evidence="1" id="KW-0547">Nucleotide-binding</keyword>
<dbReference type="GO" id="GO:0000166">
    <property type="term" value="F:nucleotide binding"/>
    <property type="evidence" value="ECO:0007669"/>
    <property type="project" value="UniProtKB-KW"/>
</dbReference>
<dbReference type="AlphaFoldDB" id="A0AAV6YU28"/>
<feature type="transmembrane region" description="Helical" evidence="3">
    <location>
        <begin position="97"/>
        <end position="113"/>
    </location>
</feature>
<evidence type="ECO:0000313" key="4">
    <source>
        <dbReference type="EMBL" id="KAG8540844.1"/>
    </source>
</evidence>
<evidence type="ECO:0000313" key="5">
    <source>
        <dbReference type="Proteomes" id="UP000824782"/>
    </source>
</evidence>
<protein>
    <submittedName>
        <fullName evidence="4">Uncharacterized protein</fullName>
    </submittedName>
</protein>
<keyword evidence="3" id="KW-0472">Membrane</keyword>
<reference evidence="4" key="1">
    <citation type="thesis" date="2020" institute="ProQuest LLC" country="789 East Eisenhower Parkway, Ann Arbor, MI, USA">
        <title>Comparative Genomics and Chromosome Evolution.</title>
        <authorList>
            <person name="Mudd A.B."/>
        </authorList>
    </citation>
    <scope>NUCLEOTIDE SEQUENCE</scope>
    <source>
        <strain evidence="4">237g6f4</strain>
        <tissue evidence="4">Blood</tissue>
    </source>
</reference>
<dbReference type="GO" id="GO:0005886">
    <property type="term" value="C:plasma membrane"/>
    <property type="evidence" value="ECO:0007669"/>
    <property type="project" value="TreeGrafter"/>
</dbReference>
<dbReference type="GO" id="GO:0007189">
    <property type="term" value="P:adenylate cyclase-activating G protein-coupled receptor signaling pathway"/>
    <property type="evidence" value="ECO:0007669"/>
    <property type="project" value="TreeGrafter"/>
</dbReference>
<keyword evidence="3" id="KW-0812">Transmembrane</keyword>
<organism evidence="4 5">
    <name type="scientific">Engystomops pustulosus</name>
    <name type="common">Tungara frog</name>
    <name type="synonym">Physalaemus pustulosus</name>
    <dbReference type="NCBI Taxonomy" id="76066"/>
    <lineage>
        <taxon>Eukaryota</taxon>
        <taxon>Metazoa</taxon>
        <taxon>Chordata</taxon>
        <taxon>Craniata</taxon>
        <taxon>Vertebrata</taxon>
        <taxon>Euteleostomi</taxon>
        <taxon>Amphibia</taxon>
        <taxon>Batrachia</taxon>
        <taxon>Anura</taxon>
        <taxon>Neobatrachia</taxon>
        <taxon>Hyloidea</taxon>
        <taxon>Leptodactylidae</taxon>
        <taxon>Leiuperinae</taxon>
        <taxon>Engystomops</taxon>
    </lineage>
</organism>
<dbReference type="PANTHER" id="PTHR45627:SF1">
    <property type="entry name" value="ADENYLATE CYCLASE TYPE 8"/>
    <property type="match status" value="1"/>
</dbReference>
<dbReference type="GO" id="GO:0004016">
    <property type="term" value="F:adenylate cyclase activity"/>
    <property type="evidence" value="ECO:0007669"/>
    <property type="project" value="TreeGrafter"/>
</dbReference>
<evidence type="ECO:0000256" key="1">
    <source>
        <dbReference type="ARBA" id="ARBA00022741"/>
    </source>
</evidence>
<name>A0AAV6YU28_ENGPU</name>
<dbReference type="EMBL" id="WNYA01009141">
    <property type="protein sequence ID" value="KAG8540844.1"/>
    <property type="molecule type" value="Genomic_DNA"/>
</dbReference>
<dbReference type="PANTHER" id="PTHR45627">
    <property type="entry name" value="ADENYLATE CYCLASE TYPE 1"/>
    <property type="match status" value="1"/>
</dbReference>
<keyword evidence="5" id="KW-1185">Reference proteome</keyword>
<dbReference type="Proteomes" id="UP000824782">
    <property type="component" value="Unassembled WGS sequence"/>
</dbReference>
<accession>A0AAV6YU28</accession>
<feature type="non-terminal residue" evidence="4">
    <location>
        <position position="1"/>
    </location>
</feature>
<keyword evidence="3" id="KW-1133">Transmembrane helix</keyword>
<gene>
    <name evidence="4" type="ORF">GDO81_030200</name>
</gene>
<proteinExistence type="predicted"/>
<evidence type="ECO:0000256" key="2">
    <source>
        <dbReference type="ARBA" id="ARBA00023239"/>
    </source>
</evidence>
<dbReference type="GO" id="GO:0006171">
    <property type="term" value="P:cAMP biosynthetic process"/>
    <property type="evidence" value="ECO:0007669"/>
    <property type="project" value="TreeGrafter"/>
</dbReference>
<feature type="non-terminal residue" evidence="4">
    <location>
        <position position="115"/>
    </location>
</feature>